<protein>
    <submittedName>
        <fullName evidence="2">Uncharacterized protein</fullName>
    </submittedName>
</protein>
<evidence type="ECO:0000256" key="1">
    <source>
        <dbReference type="SAM" id="MobiDB-lite"/>
    </source>
</evidence>
<evidence type="ECO:0000313" key="3">
    <source>
        <dbReference type="Proteomes" id="UP000251889"/>
    </source>
</evidence>
<comment type="caution">
    <text evidence="2">The sequence shown here is derived from an EMBL/GenBank/DDBJ whole genome shotgun (WGS) entry which is preliminary data.</text>
</comment>
<dbReference type="Proteomes" id="UP000251889">
    <property type="component" value="Unassembled WGS sequence"/>
</dbReference>
<reference evidence="2 3" key="1">
    <citation type="submission" date="2018-06" db="EMBL/GenBank/DDBJ databases">
        <title>Chryseolinea flavus sp. nov., a member of the phylum Bacteroidetes isolated from soil.</title>
        <authorList>
            <person name="Li Y."/>
            <person name="Wang J."/>
        </authorList>
    </citation>
    <scope>NUCLEOTIDE SEQUENCE [LARGE SCALE GENOMIC DNA]</scope>
    <source>
        <strain evidence="2 3">SDU1-6</strain>
    </source>
</reference>
<name>A0A364XVH7_9BACT</name>
<dbReference type="AlphaFoldDB" id="A0A364XVH7"/>
<organism evidence="2 3">
    <name type="scientific">Pseudochryseolinea flava</name>
    <dbReference type="NCBI Taxonomy" id="2059302"/>
    <lineage>
        <taxon>Bacteria</taxon>
        <taxon>Pseudomonadati</taxon>
        <taxon>Bacteroidota</taxon>
        <taxon>Cytophagia</taxon>
        <taxon>Cytophagales</taxon>
        <taxon>Fulvivirgaceae</taxon>
        <taxon>Pseudochryseolinea</taxon>
    </lineage>
</organism>
<feature type="region of interest" description="Disordered" evidence="1">
    <location>
        <begin position="1"/>
        <end position="26"/>
    </location>
</feature>
<keyword evidence="3" id="KW-1185">Reference proteome</keyword>
<feature type="compositionally biased region" description="Basic and acidic residues" evidence="1">
    <location>
        <begin position="66"/>
        <end position="82"/>
    </location>
</feature>
<dbReference type="EMBL" id="QMFY01000024">
    <property type="protein sequence ID" value="RAV97956.1"/>
    <property type="molecule type" value="Genomic_DNA"/>
</dbReference>
<feature type="region of interest" description="Disordered" evidence="1">
    <location>
        <begin position="60"/>
        <end position="82"/>
    </location>
</feature>
<evidence type="ECO:0000313" key="2">
    <source>
        <dbReference type="EMBL" id="RAV97956.1"/>
    </source>
</evidence>
<sequence length="482" mass="54225">MGKDKEGNFHPMKGKPSGNGKEIDQQLNFATPGAYEKYVDIANKYTGGLAEEVVDVKLRHPNRNVSKRDEKQHEKRSGDVKSKKEVLLPKQVDTEVEEILTLSQDVFTSLAEYVSPRCVTIYLPTHKAGVAVNEQNDLTEFKSRIQQASSKLKANGMSGDLADRIVAPGYKLIANERFWRELTCGLAVFLADGYCKYYKMPVAPKDELLINSSFFLSPLIPIVTQRDYFYLLVLSKKQARFYKGDRFGLTHIPVPEMPNGIEDVVHFEEKDDQKLWRTGSSGAGGGANYHGIGAGKPDDKENIAMYLDEVDETLWKDHLNKENAPLLLAGVEYLVSIYKQVAQYGHIWPESIHGSHEHDDIHALSNAAQLKMHRYFLQRKEKMLDNYGVASGAGLSSSIVDEVIPAAFYSRVSVLFALKNEHLWGKFDEQDNVLALHAEQQEQDECLLDKAVIQTLLHGGEVFLLDKEEMPAHSKLAAILRY</sequence>
<proteinExistence type="predicted"/>
<dbReference type="InterPro" id="IPR040837">
    <property type="entry name" value="Bact_RF_family7"/>
</dbReference>
<accession>A0A364XVH7</accession>
<gene>
    <name evidence="2" type="ORF">DQQ10_26150</name>
</gene>
<dbReference type="RefSeq" id="WP_112749902.1">
    <property type="nucleotide sequence ID" value="NZ_QMFY01000024.1"/>
</dbReference>
<dbReference type="OrthoDB" id="4393931at2"/>
<dbReference type="Pfam" id="PF18849">
    <property type="entry name" value="baeRF_family7"/>
    <property type="match status" value="1"/>
</dbReference>